<dbReference type="EMBL" id="KQ981625">
    <property type="protein sequence ID" value="KYN39124.1"/>
    <property type="molecule type" value="Genomic_DNA"/>
</dbReference>
<dbReference type="GO" id="GO:0004165">
    <property type="term" value="F:delta(3)-delta(2)-enoyl-CoA isomerase activity"/>
    <property type="evidence" value="ECO:0007669"/>
    <property type="project" value="UniProtKB-ARBA"/>
</dbReference>
<evidence type="ECO:0000256" key="1">
    <source>
        <dbReference type="ARBA" id="ARBA00004275"/>
    </source>
</evidence>
<dbReference type="InterPro" id="IPR001753">
    <property type="entry name" value="Enoyl-CoA_hydra/iso"/>
</dbReference>
<evidence type="ECO:0000256" key="3">
    <source>
        <dbReference type="ARBA" id="ARBA00023235"/>
    </source>
</evidence>
<dbReference type="SUPFAM" id="SSF52096">
    <property type="entry name" value="ClpP/crotonase"/>
    <property type="match status" value="1"/>
</dbReference>
<dbReference type="PANTHER" id="PTHR43684:SF1">
    <property type="entry name" value="ENOYL-COA DELTA ISOMERASE 2"/>
    <property type="match status" value="1"/>
</dbReference>
<dbReference type="Pfam" id="PF00378">
    <property type="entry name" value="ECH_1"/>
    <property type="match status" value="1"/>
</dbReference>
<name>A0A195FGI9_9HYME</name>
<evidence type="ECO:0000313" key="5">
    <source>
        <dbReference type="EMBL" id="KYN39124.1"/>
    </source>
</evidence>
<keyword evidence="4" id="KW-1133">Transmembrane helix</keyword>
<protein>
    <submittedName>
        <fullName evidence="5">Peroxisomal 3,2-trans-enoyl-CoA isomerase</fullName>
    </submittedName>
</protein>
<evidence type="ECO:0000256" key="4">
    <source>
        <dbReference type="SAM" id="Phobius"/>
    </source>
</evidence>
<keyword evidence="4" id="KW-0812">Transmembrane</keyword>
<keyword evidence="2" id="KW-0576">Peroxisome</keyword>
<keyword evidence="3 5" id="KW-0413">Isomerase</keyword>
<dbReference type="Gene3D" id="3.90.226.10">
    <property type="entry name" value="2-enoyl-CoA Hydratase, Chain A, domain 1"/>
    <property type="match status" value="1"/>
</dbReference>
<keyword evidence="6" id="KW-1185">Reference proteome</keyword>
<comment type="subcellular location">
    <subcellularLocation>
        <location evidence="1">Peroxisome</location>
    </subcellularLocation>
</comment>
<feature type="transmembrane region" description="Helical" evidence="4">
    <location>
        <begin position="280"/>
        <end position="301"/>
    </location>
</feature>
<dbReference type="CDD" id="cd06558">
    <property type="entry name" value="crotonase-like"/>
    <property type="match status" value="1"/>
</dbReference>
<dbReference type="PANTHER" id="PTHR43684">
    <property type="match status" value="1"/>
</dbReference>
<evidence type="ECO:0000256" key="2">
    <source>
        <dbReference type="ARBA" id="ARBA00023140"/>
    </source>
</evidence>
<accession>A0A195FGI9</accession>
<gene>
    <name evidence="5" type="ORF">ALC56_06550</name>
</gene>
<organism evidence="5 6">
    <name type="scientific">Trachymyrmex septentrionalis</name>
    <dbReference type="NCBI Taxonomy" id="34720"/>
    <lineage>
        <taxon>Eukaryota</taxon>
        <taxon>Metazoa</taxon>
        <taxon>Ecdysozoa</taxon>
        <taxon>Arthropoda</taxon>
        <taxon>Hexapoda</taxon>
        <taxon>Insecta</taxon>
        <taxon>Pterygota</taxon>
        <taxon>Neoptera</taxon>
        <taxon>Endopterygota</taxon>
        <taxon>Hymenoptera</taxon>
        <taxon>Apocrita</taxon>
        <taxon>Aculeata</taxon>
        <taxon>Formicoidea</taxon>
        <taxon>Formicidae</taxon>
        <taxon>Myrmicinae</taxon>
        <taxon>Trachymyrmex</taxon>
    </lineage>
</organism>
<reference evidence="5 6" key="1">
    <citation type="submission" date="2016-03" db="EMBL/GenBank/DDBJ databases">
        <title>Trachymyrmex septentrionalis WGS genome.</title>
        <authorList>
            <person name="Nygaard S."/>
            <person name="Hu H."/>
            <person name="Boomsma J."/>
            <person name="Zhang G."/>
        </authorList>
    </citation>
    <scope>NUCLEOTIDE SEQUENCE [LARGE SCALE GENOMIC DNA]</scope>
    <source>
        <strain evidence="5">Tsep2-gDNA-1</strain>
        <tissue evidence="5">Whole body</tissue>
    </source>
</reference>
<dbReference type="STRING" id="34720.A0A195FGI9"/>
<dbReference type="InterPro" id="IPR051053">
    <property type="entry name" value="ECH/Chromodomain_protein"/>
</dbReference>
<sequence>MAHVNSSILSTLENGIQKVVLNKPARKNALSPQMYKELKMLLNESAENNKVLIFVLTANGDFFSSGNDISASMESLSVSVNIVKELIDAIIMYPKLLIAVVNGPAIGIATTILGIFDIVYASDKAYFQTPFSSLGLVAEGCSSYTFPRLLGHSKAGDMLYLGYKMNAQEAKQHGLKKVKRSKNLFSLGHVTYPCCKPSTVAISLSSSTPTFCASVCLLAPPISRPYVIYKLFIKQKIFYNAILVQIIAIETYPGIKNAKVLPDPVLAAPTKSLPSKRGGIAFACISVIFVKPISFIAFNVFSHTFSFNTEKLVSFVTSKPTAVPEEHLLCSPGLFQLLSLIHLYLYKKQALIEINVIIFVTENQDKNKNPLALIIDNFIYRVLVKYVTILNRAILWFISSKKVHINMYPKRLSSEIQMNVCKCLTKW</sequence>
<dbReference type="AlphaFoldDB" id="A0A195FGI9"/>
<keyword evidence="4" id="KW-0472">Membrane</keyword>
<dbReference type="GO" id="GO:0005777">
    <property type="term" value="C:peroxisome"/>
    <property type="evidence" value="ECO:0007669"/>
    <property type="project" value="UniProtKB-SubCell"/>
</dbReference>
<dbReference type="InterPro" id="IPR029045">
    <property type="entry name" value="ClpP/crotonase-like_dom_sf"/>
</dbReference>
<dbReference type="Proteomes" id="UP000078541">
    <property type="component" value="Unassembled WGS sequence"/>
</dbReference>
<evidence type="ECO:0000313" key="6">
    <source>
        <dbReference type="Proteomes" id="UP000078541"/>
    </source>
</evidence>
<proteinExistence type="predicted"/>